<dbReference type="InterPro" id="IPR005493">
    <property type="entry name" value="RraA/RraA-like"/>
</dbReference>
<evidence type="ECO:0000256" key="9">
    <source>
        <dbReference type="ARBA" id="ARBA00029596"/>
    </source>
</evidence>
<keyword evidence="13" id="KW-0479">Metal-binding</keyword>
<evidence type="ECO:0000256" key="13">
    <source>
        <dbReference type="PIRSR" id="PIRSR605493-1"/>
    </source>
</evidence>
<sequence>MNECKIITSKTRTPQALIEAFRDIPVANIDDCMNRLGAIDHAIRPVGHKGQMLGQALTLQVAPGDNLMLHVAMDMIKPGDVLVIDAGGFENRAIFGELMATYCASKGAVGIVCDGAIRDYDELAELSNIAIYARSATPNGPYKNGPGQIGVPICVGGKMVHPGDIIVGDSDGIIFISPSEAESLSNAARQVVNKEKGIRENIIKYGTYNRPWVKDKLKEIGCIYL</sequence>
<evidence type="ECO:0000256" key="3">
    <source>
        <dbReference type="ARBA" id="ARBA00008621"/>
    </source>
</evidence>
<feature type="binding site" evidence="13">
    <location>
        <position position="119"/>
    </location>
    <ligand>
        <name>Mg(2+)</name>
        <dbReference type="ChEBI" id="CHEBI:18420"/>
    </ligand>
</feature>
<organism evidence="14 15">
    <name type="scientific">Acidaminococcus intestini</name>
    <dbReference type="NCBI Taxonomy" id="187327"/>
    <lineage>
        <taxon>Bacteria</taxon>
        <taxon>Bacillati</taxon>
        <taxon>Bacillota</taxon>
        <taxon>Negativicutes</taxon>
        <taxon>Acidaminococcales</taxon>
        <taxon>Acidaminococcaceae</taxon>
        <taxon>Acidaminococcus</taxon>
    </lineage>
</organism>
<dbReference type="CDD" id="cd16841">
    <property type="entry name" value="RraA_family"/>
    <property type="match status" value="1"/>
</dbReference>
<evidence type="ECO:0000256" key="2">
    <source>
        <dbReference type="ARBA" id="ARBA00001968"/>
    </source>
</evidence>
<protein>
    <recommendedName>
        <fullName evidence="7">Putative 4-hydroxy-4-methyl-2-oxoglutarate aldolase</fullName>
        <ecNumber evidence="6">4.1.1.112</ecNumber>
        <ecNumber evidence="5">4.1.3.17</ecNumber>
    </recommendedName>
    <alternativeName>
        <fullName evidence="11">Oxaloacetate decarboxylase</fullName>
    </alternativeName>
    <alternativeName>
        <fullName evidence="9">Regulator of ribonuclease activity homolog</fullName>
    </alternativeName>
    <alternativeName>
        <fullName evidence="10">RraA-like protein</fullName>
    </alternativeName>
</protein>
<dbReference type="Pfam" id="PF03737">
    <property type="entry name" value="RraA-like"/>
    <property type="match status" value="1"/>
</dbReference>
<feature type="binding site" evidence="13">
    <location>
        <begin position="96"/>
        <end position="99"/>
    </location>
    <ligand>
        <name>substrate</name>
    </ligand>
</feature>
<dbReference type="GO" id="GO:0047443">
    <property type="term" value="F:4-hydroxy-4-methyl-2-oxoglutarate aldolase activity"/>
    <property type="evidence" value="ECO:0007669"/>
    <property type="project" value="UniProtKB-EC"/>
</dbReference>
<reference evidence="14" key="1">
    <citation type="submission" date="2021-02" db="EMBL/GenBank/DDBJ databases">
        <title>Infant gut strain persistence is associated with maternal origin, phylogeny, and functional potential including surface adhesion and iron acquisition.</title>
        <authorList>
            <person name="Lou Y.C."/>
        </authorList>
    </citation>
    <scope>NUCLEOTIDE SEQUENCE</scope>
    <source>
        <strain evidence="14">L3_106_000M1_dasL3_106_000M1_concoct_15</strain>
    </source>
</reference>
<dbReference type="Gene3D" id="3.50.30.40">
    <property type="entry name" value="Ribonuclease E inhibitor RraA/RraA-like"/>
    <property type="match status" value="1"/>
</dbReference>
<comment type="cofactor">
    <cofactor evidence="2">
        <name>a divalent metal cation</name>
        <dbReference type="ChEBI" id="CHEBI:60240"/>
    </cofactor>
</comment>
<evidence type="ECO:0000256" key="11">
    <source>
        <dbReference type="ARBA" id="ARBA00032305"/>
    </source>
</evidence>
<evidence type="ECO:0000256" key="5">
    <source>
        <dbReference type="ARBA" id="ARBA00012213"/>
    </source>
</evidence>
<feature type="binding site" evidence="13">
    <location>
        <position position="118"/>
    </location>
    <ligand>
        <name>substrate</name>
    </ligand>
</feature>
<dbReference type="PANTHER" id="PTHR33254">
    <property type="entry name" value="4-HYDROXY-4-METHYL-2-OXOGLUTARATE ALDOLASE 3-RELATED"/>
    <property type="match status" value="1"/>
</dbReference>
<evidence type="ECO:0000313" key="14">
    <source>
        <dbReference type="EMBL" id="MBS5520468.1"/>
    </source>
</evidence>
<comment type="subunit">
    <text evidence="4">Homotrimer.</text>
</comment>
<evidence type="ECO:0000256" key="12">
    <source>
        <dbReference type="ARBA" id="ARBA00047973"/>
    </source>
</evidence>
<evidence type="ECO:0000313" key="15">
    <source>
        <dbReference type="Proteomes" id="UP000754226"/>
    </source>
</evidence>
<dbReference type="EC" id="4.1.3.17" evidence="5"/>
<evidence type="ECO:0000256" key="4">
    <source>
        <dbReference type="ARBA" id="ARBA00011233"/>
    </source>
</evidence>
<dbReference type="PANTHER" id="PTHR33254:SF4">
    <property type="entry name" value="4-HYDROXY-4-METHYL-2-OXOGLUTARATE ALDOLASE 3-RELATED"/>
    <property type="match status" value="1"/>
</dbReference>
<dbReference type="AlphaFoldDB" id="A0A943EII6"/>
<dbReference type="Proteomes" id="UP000754226">
    <property type="component" value="Unassembled WGS sequence"/>
</dbReference>
<evidence type="ECO:0000256" key="6">
    <source>
        <dbReference type="ARBA" id="ARBA00012947"/>
    </source>
</evidence>
<dbReference type="NCBIfam" id="NF004850">
    <property type="entry name" value="PRK06201.1"/>
    <property type="match status" value="1"/>
</dbReference>
<dbReference type="EMBL" id="JAGZCZ010000013">
    <property type="protein sequence ID" value="MBS5520468.1"/>
    <property type="molecule type" value="Genomic_DNA"/>
</dbReference>
<evidence type="ECO:0000256" key="7">
    <source>
        <dbReference type="ARBA" id="ARBA00016549"/>
    </source>
</evidence>
<comment type="catalytic activity">
    <reaction evidence="1">
        <text>4-hydroxy-4-methyl-2-oxoglutarate = 2 pyruvate</text>
        <dbReference type="Rhea" id="RHEA:22748"/>
        <dbReference type="ChEBI" id="CHEBI:15361"/>
        <dbReference type="ChEBI" id="CHEBI:58276"/>
        <dbReference type="EC" id="4.1.3.17"/>
    </reaction>
</comment>
<comment type="cofactor">
    <cofactor evidence="13">
        <name>Mg(2+)</name>
        <dbReference type="ChEBI" id="CHEBI:18420"/>
    </cofactor>
</comment>
<evidence type="ECO:0000256" key="10">
    <source>
        <dbReference type="ARBA" id="ARBA00030169"/>
    </source>
</evidence>
<proteinExistence type="inferred from homology"/>
<comment type="caution">
    <text evidence="14">The sequence shown here is derived from an EMBL/GenBank/DDBJ whole genome shotgun (WGS) entry which is preliminary data.</text>
</comment>
<evidence type="ECO:0000256" key="8">
    <source>
        <dbReference type="ARBA" id="ARBA00025046"/>
    </source>
</evidence>
<gene>
    <name evidence="14" type="ORF">KHX13_09210</name>
</gene>
<evidence type="ECO:0000256" key="1">
    <source>
        <dbReference type="ARBA" id="ARBA00001342"/>
    </source>
</evidence>
<keyword evidence="13" id="KW-0460">Magnesium</keyword>
<accession>A0A943EII6</accession>
<name>A0A943EII6_9FIRM</name>
<dbReference type="SUPFAM" id="SSF89562">
    <property type="entry name" value="RraA-like"/>
    <property type="match status" value="1"/>
</dbReference>
<dbReference type="GO" id="GO:0008948">
    <property type="term" value="F:oxaloacetate decarboxylase activity"/>
    <property type="evidence" value="ECO:0007669"/>
    <property type="project" value="UniProtKB-EC"/>
</dbReference>
<dbReference type="GO" id="GO:0046872">
    <property type="term" value="F:metal ion binding"/>
    <property type="evidence" value="ECO:0007669"/>
    <property type="project" value="UniProtKB-KW"/>
</dbReference>
<comment type="similarity">
    <text evidence="3">Belongs to the class II aldolase/RraA-like family.</text>
</comment>
<dbReference type="InterPro" id="IPR036704">
    <property type="entry name" value="RraA/RraA-like_sf"/>
</dbReference>
<comment type="catalytic activity">
    <reaction evidence="12">
        <text>oxaloacetate + H(+) = pyruvate + CO2</text>
        <dbReference type="Rhea" id="RHEA:15641"/>
        <dbReference type="ChEBI" id="CHEBI:15361"/>
        <dbReference type="ChEBI" id="CHEBI:15378"/>
        <dbReference type="ChEBI" id="CHEBI:16452"/>
        <dbReference type="ChEBI" id="CHEBI:16526"/>
        <dbReference type="EC" id="4.1.1.112"/>
    </reaction>
</comment>
<dbReference type="EC" id="4.1.1.112" evidence="6"/>
<comment type="function">
    <text evidence="8">Catalyzes the aldol cleavage of 4-hydroxy-4-methyl-2-oxoglutarate (HMG) into 2 molecules of pyruvate. Also contains a secondary oxaloacetate (OAA) decarboxylase activity due to the common pyruvate enolate transition state formed following C-C bond cleavage in the retro-aldol and decarboxylation reactions.</text>
</comment>